<dbReference type="PROSITE" id="PS50157">
    <property type="entry name" value="ZINC_FINGER_C2H2_2"/>
    <property type="match status" value="2"/>
</dbReference>
<reference evidence="14" key="1">
    <citation type="submission" date="2025-08" db="UniProtKB">
        <authorList>
            <consortium name="RefSeq"/>
        </authorList>
    </citation>
    <scope>IDENTIFICATION</scope>
</reference>
<name>A0A7E6EKM6_9MOLL</name>
<evidence type="ECO:0000313" key="13">
    <source>
        <dbReference type="Proteomes" id="UP000515154"/>
    </source>
</evidence>
<dbReference type="InterPro" id="IPR013087">
    <property type="entry name" value="Znf_C2H2_type"/>
</dbReference>
<evidence type="ECO:0000313" key="14">
    <source>
        <dbReference type="RefSeq" id="XP_036355893.1"/>
    </source>
</evidence>
<evidence type="ECO:0000256" key="8">
    <source>
        <dbReference type="ARBA" id="ARBA00023015"/>
    </source>
</evidence>
<comment type="subcellular location">
    <subcellularLocation>
        <location evidence="1">Nucleus</location>
    </subcellularLocation>
</comment>
<dbReference type="FunFam" id="3.30.160.60:FF:000017">
    <property type="entry name" value="zinc finger protein 62 homolog"/>
    <property type="match status" value="1"/>
</dbReference>
<keyword evidence="5" id="KW-0677">Repeat</keyword>
<feature type="domain" description="C2H2-type" evidence="12">
    <location>
        <begin position="38"/>
        <end position="72"/>
    </location>
</feature>
<dbReference type="Gene3D" id="3.30.160.60">
    <property type="entry name" value="Classic Zinc Finger"/>
    <property type="match status" value="3"/>
</dbReference>
<keyword evidence="3" id="KW-0597">Phosphoprotein</keyword>
<dbReference type="SUPFAM" id="SSF57667">
    <property type="entry name" value="beta-beta-alpha zinc fingers"/>
    <property type="match status" value="2"/>
</dbReference>
<keyword evidence="7" id="KW-0862">Zinc</keyword>
<gene>
    <name evidence="14" type="primary">LOC118761846</name>
</gene>
<evidence type="ECO:0000256" key="7">
    <source>
        <dbReference type="ARBA" id="ARBA00022833"/>
    </source>
</evidence>
<evidence type="ECO:0000256" key="10">
    <source>
        <dbReference type="ARBA" id="ARBA00023242"/>
    </source>
</evidence>
<keyword evidence="13" id="KW-1185">Reference proteome</keyword>
<keyword evidence="10" id="KW-0539">Nucleus</keyword>
<dbReference type="GO" id="GO:0045944">
    <property type="term" value="P:positive regulation of transcription by RNA polymerase II"/>
    <property type="evidence" value="ECO:0007669"/>
    <property type="project" value="UniProtKB-ARBA"/>
</dbReference>
<dbReference type="GO" id="GO:0000981">
    <property type="term" value="F:DNA-binding transcription factor activity, RNA polymerase II-specific"/>
    <property type="evidence" value="ECO:0007669"/>
    <property type="project" value="TreeGrafter"/>
</dbReference>
<keyword evidence="6 11" id="KW-0863">Zinc-finger</keyword>
<dbReference type="PANTHER" id="PTHR19818">
    <property type="entry name" value="ZINC FINGER PROTEIN ZIC AND GLI"/>
    <property type="match status" value="1"/>
</dbReference>
<organism evidence="13 14">
    <name type="scientific">Octopus sinensis</name>
    <name type="common">East Asian common octopus</name>
    <dbReference type="NCBI Taxonomy" id="2607531"/>
    <lineage>
        <taxon>Eukaryota</taxon>
        <taxon>Metazoa</taxon>
        <taxon>Spiralia</taxon>
        <taxon>Lophotrochozoa</taxon>
        <taxon>Mollusca</taxon>
        <taxon>Cephalopoda</taxon>
        <taxon>Coleoidea</taxon>
        <taxon>Octopodiformes</taxon>
        <taxon>Octopoda</taxon>
        <taxon>Incirrata</taxon>
        <taxon>Octopodidae</taxon>
        <taxon>Octopus</taxon>
    </lineage>
</organism>
<keyword evidence="8" id="KW-0805">Transcription regulation</keyword>
<dbReference type="PANTHER" id="PTHR19818:SF139">
    <property type="entry name" value="PAIR-RULE PROTEIN ODD-PAIRED"/>
    <property type="match status" value="1"/>
</dbReference>
<dbReference type="FunFam" id="3.30.160.60:FF:000690">
    <property type="entry name" value="Zinc finger protein 354C"/>
    <property type="match status" value="1"/>
</dbReference>
<dbReference type="GO" id="GO:0005634">
    <property type="term" value="C:nucleus"/>
    <property type="evidence" value="ECO:0007669"/>
    <property type="project" value="UniProtKB-SubCell"/>
</dbReference>
<evidence type="ECO:0000256" key="3">
    <source>
        <dbReference type="ARBA" id="ARBA00022553"/>
    </source>
</evidence>
<proteinExistence type="inferred from homology"/>
<protein>
    <submittedName>
        <fullName evidence="14">Zinc finger protein 98-like</fullName>
    </submittedName>
</protein>
<dbReference type="GO" id="GO:0008270">
    <property type="term" value="F:zinc ion binding"/>
    <property type="evidence" value="ECO:0007669"/>
    <property type="project" value="UniProtKB-KW"/>
</dbReference>
<dbReference type="Proteomes" id="UP000515154">
    <property type="component" value="Unplaced"/>
</dbReference>
<dbReference type="SMART" id="SM00355">
    <property type="entry name" value="ZnF_C2H2"/>
    <property type="match status" value="2"/>
</dbReference>
<evidence type="ECO:0000259" key="12">
    <source>
        <dbReference type="PROSITE" id="PS50157"/>
    </source>
</evidence>
<evidence type="ECO:0000256" key="11">
    <source>
        <dbReference type="PROSITE-ProRule" id="PRU00042"/>
    </source>
</evidence>
<dbReference type="Pfam" id="PF00096">
    <property type="entry name" value="zf-C2H2"/>
    <property type="match status" value="3"/>
</dbReference>
<dbReference type="FunFam" id="3.30.160.60:FF:001049">
    <property type="entry name" value="zinc finger protein 319"/>
    <property type="match status" value="1"/>
</dbReference>
<accession>A0A7E6EKM6</accession>
<dbReference type="KEGG" id="osn:118761846"/>
<dbReference type="InterPro" id="IPR036236">
    <property type="entry name" value="Znf_C2H2_sf"/>
</dbReference>
<dbReference type="PROSITE" id="PS00028">
    <property type="entry name" value="ZINC_FINGER_C2H2_1"/>
    <property type="match status" value="1"/>
</dbReference>
<evidence type="ECO:0000256" key="2">
    <source>
        <dbReference type="ARBA" id="ARBA00006991"/>
    </source>
</evidence>
<dbReference type="AlphaFoldDB" id="A0A7E6EKM6"/>
<evidence type="ECO:0000256" key="9">
    <source>
        <dbReference type="ARBA" id="ARBA00023163"/>
    </source>
</evidence>
<evidence type="ECO:0000256" key="4">
    <source>
        <dbReference type="ARBA" id="ARBA00022723"/>
    </source>
</evidence>
<keyword evidence="9" id="KW-0804">Transcription</keyword>
<dbReference type="GO" id="GO:0000978">
    <property type="term" value="F:RNA polymerase II cis-regulatory region sequence-specific DNA binding"/>
    <property type="evidence" value="ECO:0007669"/>
    <property type="project" value="TreeGrafter"/>
</dbReference>
<comment type="similarity">
    <text evidence="2">Belongs to the krueppel C2H2-type zinc-finger protein family.</text>
</comment>
<evidence type="ECO:0000256" key="1">
    <source>
        <dbReference type="ARBA" id="ARBA00004123"/>
    </source>
</evidence>
<sequence length="123" mass="14178">MPKERGKSVYDCDICGKAFSANNALAIHKRIHTGLKLYHCDICGKSFSQSSKVTLHKLNLAKHKRIHTGEKRYHCDTCEKSFSQKEHLNYQMTSASQDFNINYIISIERLTHNTYNPVSINIY</sequence>
<evidence type="ECO:0000256" key="6">
    <source>
        <dbReference type="ARBA" id="ARBA00022771"/>
    </source>
</evidence>
<dbReference type="InterPro" id="IPR050329">
    <property type="entry name" value="GLI_C2H2-zinc-finger"/>
</dbReference>
<feature type="domain" description="C2H2-type" evidence="12">
    <location>
        <begin position="10"/>
        <end position="37"/>
    </location>
</feature>
<evidence type="ECO:0000256" key="5">
    <source>
        <dbReference type="ARBA" id="ARBA00022737"/>
    </source>
</evidence>
<dbReference type="RefSeq" id="XP_036355893.1">
    <property type="nucleotide sequence ID" value="XM_036500000.1"/>
</dbReference>
<keyword evidence="4" id="KW-0479">Metal-binding</keyword>